<dbReference type="EMBL" id="CAJVQB010037402">
    <property type="protein sequence ID" value="CAG8825160.1"/>
    <property type="molecule type" value="Genomic_DNA"/>
</dbReference>
<gene>
    <name evidence="1" type="ORF">GMARGA_LOCUS28769</name>
</gene>
<reference evidence="1 2" key="1">
    <citation type="submission" date="2021-06" db="EMBL/GenBank/DDBJ databases">
        <authorList>
            <person name="Kallberg Y."/>
            <person name="Tangrot J."/>
            <person name="Rosling A."/>
        </authorList>
    </citation>
    <scope>NUCLEOTIDE SEQUENCE [LARGE SCALE GENOMIC DNA]</scope>
    <source>
        <strain evidence="1 2">120-4 pot B 10/14</strain>
    </source>
</reference>
<evidence type="ECO:0000313" key="1">
    <source>
        <dbReference type="EMBL" id="CAG8825160.1"/>
    </source>
</evidence>
<sequence>MSSDEIKKAKLSKIIGDLVNELKENDAPGVLRKIIEKCCNYNPPNRIVLEE</sequence>
<feature type="non-terminal residue" evidence="1">
    <location>
        <position position="51"/>
    </location>
</feature>
<evidence type="ECO:0000313" key="2">
    <source>
        <dbReference type="Proteomes" id="UP000789901"/>
    </source>
</evidence>
<dbReference type="Proteomes" id="UP000789901">
    <property type="component" value="Unassembled WGS sequence"/>
</dbReference>
<accession>A0ABN7WAX0</accession>
<proteinExistence type="predicted"/>
<organism evidence="1 2">
    <name type="scientific">Gigaspora margarita</name>
    <dbReference type="NCBI Taxonomy" id="4874"/>
    <lineage>
        <taxon>Eukaryota</taxon>
        <taxon>Fungi</taxon>
        <taxon>Fungi incertae sedis</taxon>
        <taxon>Mucoromycota</taxon>
        <taxon>Glomeromycotina</taxon>
        <taxon>Glomeromycetes</taxon>
        <taxon>Diversisporales</taxon>
        <taxon>Gigasporaceae</taxon>
        <taxon>Gigaspora</taxon>
    </lineage>
</organism>
<keyword evidence="2" id="KW-1185">Reference proteome</keyword>
<name>A0ABN7WAX0_GIGMA</name>
<protein>
    <submittedName>
        <fullName evidence="1">5849_t:CDS:1</fullName>
    </submittedName>
</protein>
<comment type="caution">
    <text evidence="1">The sequence shown here is derived from an EMBL/GenBank/DDBJ whole genome shotgun (WGS) entry which is preliminary data.</text>
</comment>